<sequence>MSIVGDGEIRCAGCKQIISMEIITNHQDCMQRIDTHRNLLQFVLEVNPEALQERLNQHYNTMEVFDSHFYDTAAKAHVLAKKRIRRTAIVWTAGSIFAILLTQFLSYLLF</sequence>
<name>A0A0F9UGS5_9ZZZZ</name>
<reference evidence="2" key="1">
    <citation type="journal article" date="2015" name="Nature">
        <title>Complex archaea that bridge the gap between prokaryotes and eukaryotes.</title>
        <authorList>
            <person name="Spang A."/>
            <person name="Saw J.H."/>
            <person name="Jorgensen S.L."/>
            <person name="Zaremba-Niedzwiedzka K."/>
            <person name="Martijn J."/>
            <person name="Lind A.E."/>
            <person name="van Eijk R."/>
            <person name="Schleper C."/>
            <person name="Guy L."/>
            <person name="Ettema T.J."/>
        </authorList>
    </citation>
    <scope>NUCLEOTIDE SEQUENCE</scope>
</reference>
<organism evidence="2">
    <name type="scientific">marine sediment metagenome</name>
    <dbReference type="NCBI Taxonomy" id="412755"/>
    <lineage>
        <taxon>unclassified sequences</taxon>
        <taxon>metagenomes</taxon>
        <taxon>ecological metagenomes</taxon>
    </lineage>
</organism>
<comment type="caution">
    <text evidence="2">The sequence shown here is derived from an EMBL/GenBank/DDBJ whole genome shotgun (WGS) entry which is preliminary data.</text>
</comment>
<gene>
    <name evidence="2" type="ORF">LCGC14_0267480</name>
</gene>
<evidence type="ECO:0000313" key="2">
    <source>
        <dbReference type="EMBL" id="KKN86572.1"/>
    </source>
</evidence>
<accession>A0A0F9UGS5</accession>
<keyword evidence="1" id="KW-0472">Membrane</keyword>
<keyword evidence="1" id="KW-0812">Transmembrane</keyword>
<evidence type="ECO:0000256" key="1">
    <source>
        <dbReference type="SAM" id="Phobius"/>
    </source>
</evidence>
<feature type="transmembrane region" description="Helical" evidence="1">
    <location>
        <begin position="88"/>
        <end position="109"/>
    </location>
</feature>
<proteinExistence type="predicted"/>
<protein>
    <submittedName>
        <fullName evidence="2">Uncharacterized protein</fullName>
    </submittedName>
</protein>
<dbReference type="AlphaFoldDB" id="A0A0F9UGS5"/>
<keyword evidence="1" id="KW-1133">Transmembrane helix</keyword>
<dbReference type="EMBL" id="LAZR01000146">
    <property type="protein sequence ID" value="KKN86572.1"/>
    <property type="molecule type" value="Genomic_DNA"/>
</dbReference>